<sequence>MSLEEIHETLQANNVYSKDDCYMELCLEACIDKGYSSDGTSDWPSQEKLKVFMSKSKHLFAKLNYAEQIKKKQEAELERQSQQLNEALMERNFKRITRSQAKDQCIHNSVILCDGKEILKCLGLIDVDNVGYKAIQ</sequence>
<comment type="caution">
    <text evidence="2">The sequence shown here is derived from an EMBL/GenBank/DDBJ whole genome shotgun (WGS) entry which is preliminary data.</text>
</comment>
<organism evidence="2 3">
    <name type="scientific">Ilex paraguariensis</name>
    <name type="common">yerba mate</name>
    <dbReference type="NCBI Taxonomy" id="185542"/>
    <lineage>
        <taxon>Eukaryota</taxon>
        <taxon>Viridiplantae</taxon>
        <taxon>Streptophyta</taxon>
        <taxon>Embryophyta</taxon>
        <taxon>Tracheophyta</taxon>
        <taxon>Spermatophyta</taxon>
        <taxon>Magnoliopsida</taxon>
        <taxon>eudicotyledons</taxon>
        <taxon>Gunneridae</taxon>
        <taxon>Pentapetalae</taxon>
        <taxon>asterids</taxon>
        <taxon>campanulids</taxon>
        <taxon>Aquifoliales</taxon>
        <taxon>Aquifoliaceae</taxon>
        <taxon>Ilex</taxon>
    </lineage>
</organism>
<reference evidence="2 3" key="1">
    <citation type="submission" date="2024-02" db="EMBL/GenBank/DDBJ databases">
        <authorList>
            <person name="Vignale AGUSTIN F."/>
            <person name="Sosa J E."/>
            <person name="Modenutti C."/>
        </authorList>
    </citation>
    <scope>NUCLEOTIDE SEQUENCE [LARGE SCALE GENOMIC DNA]</scope>
</reference>
<evidence type="ECO:0000313" key="3">
    <source>
        <dbReference type="Proteomes" id="UP001642360"/>
    </source>
</evidence>
<keyword evidence="1" id="KW-0175">Coiled coil</keyword>
<accession>A0ABC8US18</accession>
<name>A0ABC8US18_9AQUA</name>
<gene>
    <name evidence="2" type="ORF">ILEXP_LOCUS54163</name>
</gene>
<evidence type="ECO:0000256" key="1">
    <source>
        <dbReference type="SAM" id="Coils"/>
    </source>
</evidence>
<feature type="coiled-coil region" evidence="1">
    <location>
        <begin position="63"/>
        <end position="92"/>
    </location>
</feature>
<dbReference type="Proteomes" id="UP001642360">
    <property type="component" value="Unassembled WGS sequence"/>
</dbReference>
<dbReference type="EMBL" id="CAUOFW020008786">
    <property type="protein sequence ID" value="CAK9183868.1"/>
    <property type="molecule type" value="Genomic_DNA"/>
</dbReference>
<dbReference type="AlphaFoldDB" id="A0ABC8US18"/>
<proteinExistence type="predicted"/>
<evidence type="ECO:0000313" key="2">
    <source>
        <dbReference type="EMBL" id="CAK9183868.1"/>
    </source>
</evidence>
<protein>
    <submittedName>
        <fullName evidence="2">Uncharacterized protein</fullName>
    </submittedName>
</protein>
<keyword evidence="3" id="KW-1185">Reference proteome</keyword>